<feature type="region of interest" description="Disordered" evidence="1">
    <location>
        <begin position="289"/>
        <end position="323"/>
    </location>
</feature>
<evidence type="ECO:0000313" key="2">
    <source>
        <dbReference type="EMBL" id="GFZ12713.1"/>
    </source>
</evidence>
<accession>A0A7J0GPK5</accession>
<gene>
    <name evidence="2" type="ORF">Acr_23g0010980</name>
</gene>
<reference evidence="2 3" key="1">
    <citation type="submission" date="2019-07" db="EMBL/GenBank/DDBJ databases">
        <title>De Novo Assembly of kiwifruit Actinidia rufa.</title>
        <authorList>
            <person name="Sugita-Konishi S."/>
            <person name="Sato K."/>
            <person name="Mori E."/>
            <person name="Abe Y."/>
            <person name="Kisaki G."/>
            <person name="Hamano K."/>
            <person name="Suezawa K."/>
            <person name="Otani M."/>
            <person name="Fukuda T."/>
            <person name="Manabe T."/>
            <person name="Gomi K."/>
            <person name="Tabuchi M."/>
            <person name="Akimitsu K."/>
            <person name="Kataoka I."/>
        </authorList>
    </citation>
    <scope>NUCLEOTIDE SEQUENCE [LARGE SCALE GENOMIC DNA]</scope>
    <source>
        <strain evidence="3">cv. Fuchu</strain>
    </source>
</reference>
<organism evidence="2 3">
    <name type="scientific">Actinidia rufa</name>
    <dbReference type="NCBI Taxonomy" id="165716"/>
    <lineage>
        <taxon>Eukaryota</taxon>
        <taxon>Viridiplantae</taxon>
        <taxon>Streptophyta</taxon>
        <taxon>Embryophyta</taxon>
        <taxon>Tracheophyta</taxon>
        <taxon>Spermatophyta</taxon>
        <taxon>Magnoliopsida</taxon>
        <taxon>eudicotyledons</taxon>
        <taxon>Gunneridae</taxon>
        <taxon>Pentapetalae</taxon>
        <taxon>asterids</taxon>
        <taxon>Ericales</taxon>
        <taxon>Actinidiaceae</taxon>
        <taxon>Actinidia</taxon>
    </lineage>
</organism>
<dbReference type="AlphaFoldDB" id="A0A7J0GPK5"/>
<protein>
    <submittedName>
        <fullName evidence="2">Uncharacterized protein</fullName>
    </submittedName>
</protein>
<sequence>MTNEANQHSPTLLEESFPREKLSKIKVPSSPATELNIMTQGDLDRLWEACSFPSGVRTRILRNGETILSTGAGEVAFYEATFPTSLRCLYALFKGPGSESGWLYFKVRPNKNILKGAPSNVKRWKKRFFFILGDDWEFHLSIPCKERVIQVLRSWGAPGKRCNKVPTLSETKDKRFRQVFEKIGEGGHFKIPAVLGLRTFQKYFTPNRAEMSSSGGGTVEGHIRGKAATFTGDSSESLHSQDVSRHFQDVPCPERIKLSQLTKTVAEKAATSSFKGMVISEVLESPSKKRVLDDGSKGKQVAQLPEAKKAKTSRGASMIPAQPLVPGEGSTAKLVPGEALGPQASMMAITAMAEKFLARVILPADKEKVEKLTFDQVVTKFIHIMGQEGVILGSSLAVYSRNFVESANNLCTLVESSELEMVAEMEKSQALAKRRIIAEFKELEDFQEAVMGSASSYFGDDFNFCKRQLKHHHPDLSIDFDDLEMDRDFLAKEEAETEEREKKEP</sequence>
<comment type="caution">
    <text evidence="2">The sequence shown here is derived from an EMBL/GenBank/DDBJ whole genome shotgun (WGS) entry which is preliminary data.</text>
</comment>
<evidence type="ECO:0000313" key="3">
    <source>
        <dbReference type="Proteomes" id="UP000585474"/>
    </source>
</evidence>
<name>A0A7J0GPK5_9ERIC</name>
<dbReference type="EMBL" id="BJWL01000023">
    <property type="protein sequence ID" value="GFZ12713.1"/>
    <property type="molecule type" value="Genomic_DNA"/>
</dbReference>
<dbReference type="Proteomes" id="UP000585474">
    <property type="component" value="Unassembled WGS sequence"/>
</dbReference>
<proteinExistence type="predicted"/>
<keyword evidence="3" id="KW-1185">Reference proteome</keyword>
<evidence type="ECO:0000256" key="1">
    <source>
        <dbReference type="SAM" id="MobiDB-lite"/>
    </source>
</evidence>